<keyword evidence="1" id="KW-0812">Transmembrane</keyword>
<comment type="caution">
    <text evidence="2">The sequence shown here is derived from an EMBL/GenBank/DDBJ whole genome shotgun (WGS) entry which is preliminary data.</text>
</comment>
<evidence type="ECO:0000313" key="3">
    <source>
        <dbReference type="Proteomes" id="UP000218172"/>
    </source>
</evidence>
<evidence type="ECO:0000313" key="2">
    <source>
        <dbReference type="EMBL" id="PCH59834.1"/>
    </source>
</evidence>
<evidence type="ECO:0000256" key="1">
    <source>
        <dbReference type="SAM" id="Phobius"/>
    </source>
</evidence>
<proteinExistence type="predicted"/>
<dbReference type="Proteomes" id="UP000218172">
    <property type="component" value="Unassembled WGS sequence"/>
</dbReference>
<dbReference type="EMBL" id="NVQR01000107">
    <property type="protein sequence ID" value="PCH59834.1"/>
    <property type="molecule type" value="Genomic_DNA"/>
</dbReference>
<gene>
    <name evidence="2" type="ORF">COC19_06660</name>
</gene>
<feature type="transmembrane region" description="Helical" evidence="1">
    <location>
        <begin position="137"/>
        <end position="157"/>
    </location>
</feature>
<name>A0A2A4MJA5_9GAMM</name>
<feature type="transmembrane region" description="Helical" evidence="1">
    <location>
        <begin position="163"/>
        <end position="189"/>
    </location>
</feature>
<sequence length="208" mass="23611">MKKNINATFSTIKIYFTPFSIDPFNVASLLLEKLERIATDSFFQSVRLKLIEWCFNRTPESLSNCPKLHSICNSLTRSDNALTYGRPISAEGKSTYSFLHNRGISTRDLRIAVFSNFINDDGSISFKPFKLRIGQAFSWYLLTITAIALIDFAIWLMHNPADWLTSLTAFGIFTTVLVVLEYPLMVLGLRPVQVSKRIKKIAPAYLLS</sequence>
<reference evidence="3" key="1">
    <citation type="submission" date="2017-08" db="EMBL/GenBank/DDBJ databases">
        <title>A dynamic microbial community with high functional redundancy inhabits the cold, oxic subseafloor aquifer.</title>
        <authorList>
            <person name="Tully B.J."/>
            <person name="Wheat C.G."/>
            <person name="Glazer B.T."/>
            <person name="Huber J.A."/>
        </authorList>
    </citation>
    <scope>NUCLEOTIDE SEQUENCE [LARGE SCALE GENOMIC DNA]</scope>
</reference>
<keyword evidence="1" id="KW-1133">Transmembrane helix</keyword>
<dbReference type="AlphaFoldDB" id="A0A2A4MJA5"/>
<protein>
    <submittedName>
        <fullName evidence="2">Uncharacterized protein</fullName>
    </submittedName>
</protein>
<organism evidence="2 3">
    <name type="scientific">SAR86 cluster bacterium</name>
    <dbReference type="NCBI Taxonomy" id="2030880"/>
    <lineage>
        <taxon>Bacteria</taxon>
        <taxon>Pseudomonadati</taxon>
        <taxon>Pseudomonadota</taxon>
        <taxon>Gammaproteobacteria</taxon>
        <taxon>SAR86 cluster</taxon>
    </lineage>
</organism>
<keyword evidence="1" id="KW-0472">Membrane</keyword>
<accession>A0A2A4MJA5</accession>